<dbReference type="InterPro" id="IPR000182">
    <property type="entry name" value="GNAT_dom"/>
</dbReference>
<evidence type="ECO:0000313" key="4">
    <source>
        <dbReference type="Proteomes" id="UP000717696"/>
    </source>
</evidence>
<dbReference type="EMBL" id="JAGMUU010000004">
    <property type="protein sequence ID" value="KAH7155778.1"/>
    <property type="molecule type" value="Genomic_DNA"/>
</dbReference>
<comment type="caution">
    <text evidence="3">The sequence shown here is derived from an EMBL/GenBank/DDBJ whole genome shotgun (WGS) entry which is preliminary data.</text>
</comment>
<dbReference type="PANTHER" id="PTHR42791:SF2">
    <property type="entry name" value="N-ACETYLTRANSFERASE DOMAIN-CONTAINING PROTEIN"/>
    <property type="match status" value="1"/>
</dbReference>
<protein>
    <submittedName>
        <fullName evidence="3">GNAT family acetyltransferase</fullName>
    </submittedName>
</protein>
<dbReference type="GO" id="GO:0016747">
    <property type="term" value="F:acyltransferase activity, transferring groups other than amino-acyl groups"/>
    <property type="evidence" value="ECO:0007669"/>
    <property type="project" value="InterPro"/>
</dbReference>
<feature type="region of interest" description="Disordered" evidence="1">
    <location>
        <begin position="87"/>
        <end position="120"/>
    </location>
</feature>
<gene>
    <name evidence="3" type="ORF">B0J13DRAFT_546348</name>
</gene>
<organism evidence="3 4">
    <name type="scientific">Dactylonectria estremocensis</name>
    <dbReference type="NCBI Taxonomy" id="1079267"/>
    <lineage>
        <taxon>Eukaryota</taxon>
        <taxon>Fungi</taxon>
        <taxon>Dikarya</taxon>
        <taxon>Ascomycota</taxon>
        <taxon>Pezizomycotina</taxon>
        <taxon>Sordariomycetes</taxon>
        <taxon>Hypocreomycetidae</taxon>
        <taxon>Hypocreales</taxon>
        <taxon>Nectriaceae</taxon>
        <taxon>Dactylonectria</taxon>
    </lineage>
</organism>
<dbReference type="AlphaFoldDB" id="A0A9P9JF43"/>
<accession>A0A9P9JF43</accession>
<evidence type="ECO:0000259" key="2">
    <source>
        <dbReference type="PROSITE" id="PS51186"/>
    </source>
</evidence>
<dbReference type="CDD" id="cd04301">
    <property type="entry name" value="NAT_SF"/>
    <property type="match status" value="1"/>
</dbReference>
<dbReference type="Pfam" id="PF13508">
    <property type="entry name" value="Acetyltransf_7"/>
    <property type="match status" value="1"/>
</dbReference>
<evidence type="ECO:0000313" key="3">
    <source>
        <dbReference type="EMBL" id="KAH7155778.1"/>
    </source>
</evidence>
<dbReference type="SUPFAM" id="SSF55729">
    <property type="entry name" value="Acyl-CoA N-acyltransferases (Nat)"/>
    <property type="match status" value="1"/>
</dbReference>
<reference evidence="3" key="1">
    <citation type="journal article" date="2021" name="Nat. Commun.">
        <title>Genetic determinants of endophytism in the Arabidopsis root mycobiome.</title>
        <authorList>
            <person name="Mesny F."/>
            <person name="Miyauchi S."/>
            <person name="Thiergart T."/>
            <person name="Pickel B."/>
            <person name="Atanasova L."/>
            <person name="Karlsson M."/>
            <person name="Huettel B."/>
            <person name="Barry K.W."/>
            <person name="Haridas S."/>
            <person name="Chen C."/>
            <person name="Bauer D."/>
            <person name="Andreopoulos W."/>
            <person name="Pangilinan J."/>
            <person name="LaButti K."/>
            <person name="Riley R."/>
            <person name="Lipzen A."/>
            <person name="Clum A."/>
            <person name="Drula E."/>
            <person name="Henrissat B."/>
            <person name="Kohler A."/>
            <person name="Grigoriev I.V."/>
            <person name="Martin F.M."/>
            <person name="Hacquard S."/>
        </authorList>
    </citation>
    <scope>NUCLEOTIDE SEQUENCE</scope>
    <source>
        <strain evidence="3">MPI-CAGE-AT-0021</strain>
    </source>
</reference>
<keyword evidence="4" id="KW-1185">Reference proteome</keyword>
<dbReference type="Gene3D" id="3.40.630.30">
    <property type="match status" value="1"/>
</dbReference>
<dbReference type="Proteomes" id="UP000717696">
    <property type="component" value="Unassembled WGS sequence"/>
</dbReference>
<dbReference type="InterPro" id="IPR016181">
    <property type="entry name" value="Acyl_CoA_acyltransferase"/>
</dbReference>
<proteinExistence type="predicted"/>
<dbReference type="InterPro" id="IPR052523">
    <property type="entry name" value="Trichothecene_AcTrans"/>
</dbReference>
<feature type="domain" description="N-acetyltransferase" evidence="2">
    <location>
        <begin position="142"/>
        <end position="218"/>
    </location>
</feature>
<name>A0A9P9JF43_9HYPO</name>
<feature type="compositionally biased region" description="Acidic residues" evidence="1">
    <location>
        <begin position="104"/>
        <end position="115"/>
    </location>
</feature>
<dbReference type="PROSITE" id="PS51186">
    <property type="entry name" value="GNAT"/>
    <property type="match status" value="1"/>
</dbReference>
<sequence length="246" mass="27355">MPKPTFTISRASIHDVPRIGEISTRAFDRDSHSQMKIMGQRPGAFAKGMAMGASPWIETQRGVLLKATDDRDGTTVGSIAWGFRGIELDASQSDDGGDTKGEEENREEDVGDGEEAGPIPGEERIKELEAMTSKHLSDFSDRIMPEGTKCMFIGGVSVDAKYEGQGIGSQLIRWGTEHADRHGVFCWVHSSEAGRHLFEKNGFKEVERLTIDMDQWAVGPPPKNGVFGDREKWGEYTFRYMVRQPM</sequence>
<dbReference type="PANTHER" id="PTHR42791">
    <property type="entry name" value="GNAT FAMILY ACETYLTRANSFERASE"/>
    <property type="match status" value="1"/>
</dbReference>
<dbReference type="OrthoDB" id="410198at2759"/>
<evidence type="ECO:0000256" key="1">
    <source>
        <dbReference type="SAM" id="MobiDB-lite"/>
    </source>
</evidence>